<dbReference type="Gramene" id="KQL25544">
    <property type="protein sequence ID" value="KQL25544"/>
    <property type="gene ID" value="SETIT_033691mg"/>
</dbReference>
<feature type="transmembrane region" description="Helical" evidence="1">
    <location>
        <begin position="25"/>
        <end position="43"/>
    </location>
</feature>
<protein>
    <submittedName>
        <fullName evidence="2">Uncharacterized protein</fullName>
    </submittedName>
</protein>
<keyword evidence="1" id="KW-1133">Transmembrane helix</keyword>
<organism evidence="2 3">
    <name type="scientific">Setaria italica</name>
    <name type="common">Foxtail millet</name>
    <name type="synonym">Panicum italicum</name>
    <dbReference type="NCBI Taxonomy" id="4555"/>
    <lineage>
        <taxon>Eukaryota</taxon>
        <taxon>Viridiplantae</taxon>
        <taxon>Streptophyta</taxon>
        <taxon>Embryophyta</taxon>
        <taxon>Tracheophyta</taxon>
        <taxon>Spermatophyta</taxon>
        <taxon>Magnoliopsida</taxon>
        <taxon>Liliopsida</taxon>
        <taxon>Poales</taxon>
        <taxon>Poaceae</taxon>
        <taxon>PACMAD clade</taxon>
        <taxon>Panicoideae</taxon>
        <taxon>Panicodae</taxon>
        <taxon>Paniceae</taxon>
        <taxon>Cenchrinae</taxon>
        <taxon>Setaria</taxon>
    </lineage>
</organism>
<dbReference type="Proteomes" id="UP000004995">
    <property type="component" value="Unassembled WGS sequence"/>
</dbReference>
<sequence>MLSHAWSLCDSHLENMYPQRSKRRIFVSFISFIHMFSVIHKLWRHLKG</sequence>
<evidence type="ECO:0000256" key="1">
    <source>
        <dbReference type="SAM" id="Phobius"/>
    </source>
</evidence>
<keyword evidence="1" id="KW-0472">Membrane</keyword>
<dbReference type="HOGENOM" id="CLU_3160900_0_0_1"/>
<dbReference type="EMBL" id="AGNK02001222">
    <property type="status" value="NOT_ANNOTATED_CDS"/>
    <property type="molecule type" value="Genomic_DNA"/>
</dbReference>
<keyword evidence="3" id="KW-1185">Reference proteome</keyword>
<dbReference type="AlphaFoldDB" id="K4A487"/>
<name>K4A487_SETIT</name>
<dbReference type="EnsemblPlants" id="KQL25544">
    <property type="protein sequence ID" value="KQL25544"/>
    <property type="gene ID" value="SETIT_033691mg"/>
</dbReference>
<dbReference type="InParanoid" id="K4A487"/>
<keyword evidence="1" id="KW-0812">Transmembrane</keyword>
<reference evidence="3" key="1">
    <citation type="journal article" date="2012" name="Nat. Biotechnol.">
        <title>Reference genome sequence of the model plant Setaria.</title>
        <authorList>
            <person name="Bennetzen J.L."/>
            <person name="Schmutz J."/>
            <person name="Wang H."/>
            <person name="Percifield R."/>
            <person name="Hawkins J."/>
            <person name="Pontaroli A.C."/>
            <person name="Estep M."/>
            <person name="Feng L."/>
            <person name="Vaughn J.N."/>
            <person name="Grimwood J."/>
            <person name="Jenkins J."/>
            <person name="Barry K."/>
            <person name="Lindquist E."/>
            <person name="Hellsten U."/>
            <person name="Deshpande S."/>
            <person name="Wang X."/>
            <person name="Wu X."/>
            <person name="Mitros T."/>
            <person name="Triplett J."/>
            <person name="Yang X."/>
            <person name="Ye C.Y."/>
            <person name="Mauro-Herrera M."/>
            <person name="Wang L."/>
            <person name="Li P."/>
            <person name="Sharma M."/>
            <person name="Sharma R."/>
            <person name="Ronald P.C."/>
            <person name="Panaud O."/>
            <person name="Kellogg E.A."/>
            <person name="Brutnell T.P."/>
            <person name="Doust A.N."/>
            <person name="Tuskan G.A."/>
            <person name="Rokhsar D."/>
            <person name="Devos K.M."/>
        </authorList>
    </citation>
    <scope>NUCLEOTIDE SEQUENCE [LARGE SCALE GENOMIC DNA]</scope>
    <source>
        <strain evidence="3">cv. Yugu1</strain>
    </source>
</reference>
<accession>K4A487</accession>
<reference evidence="2" key="2">
    <citation type="submission" date="2018-08" db="UniProtKB">
        <authorList>
            <consortium name="EnsemblPlants"/>
        </authorList>
    </citation>
    <scope>IDENTIFICATION</scope>
    <source>
        <strain evidence="2">Yugu1</strain>
    </source>
</reference>
<evidence type="ECO:0000313" key="3">
    <source>
        <dbReference type="Proteomes" id="UP000004995"/>
    </source>
</evidence>
<evidence type="ECO:0000313" key="2">
    <source>
        <dbReference type="EnsemblPlants" id="KQL25544"/>
    </source>
</evidence>
<proteinExistence type="predicted"/>